<feature type="compositionally biased region" description="Basic and acidic residues" evidence="1">
    <location>
        <begin position="1"/>
        <end position="23"/>
    </location>
</feature>
<dbReference type="Proteomes" id="UP000078272">
    <property type="component" value="Unassembled WGS sequence"/>
</dbReference>
<accession>A0A175RDH6</accession>
<name>A0A175RDH6_9HYPH</name>
<comment type="caution">
    <text evidence="2">The sequence shown here is derived from an EMBL/GenBank/DDBJ whole genome shotgun (WGS) entry which is preliminary data.</text>
</comment>
<reference evidence="2 3" key="1">
    <citation type="journal article" date="2016" name="Front. Microbiol.">
        <title>Genomic Resource of Rice Seed Associated Bacteria.</title>
        <authorList>
            <person name="Midha S."/>
            <person name="Bansal K."/>
            <person name="Sharma S."/>
            <person name="Kumar N."/>
            <person name="Patil P.P."/>
            <person name="Chaudhry V."/>
            <person name="Patil P.B."/>
        </authorList>
    </citation>
    <scope>NUCLEOTIDE SEQUENCE [LARGE SCALE GENOMIC DNA]</scope>
    <source>
        <strain evidence="2 3">NS226</strain>
    </source>
</reference>
<dbReference type="EMBL" id="LDPZ01000012">
    <property type="protein sequence ID" value="KTQ97007.1"/>
    <property type="molecule type" value="Genomic_DNA"/>
</dbReference>
<dbReference type="AlphaFoldDB" id="A0A175RDH6"/>
<organism evidence="2 3">
    <name type="scientific">Aureimonas ureilytica</name>
    <dbReference type="NCBI Taxonomy" id="401562"/>
    <lineage>
        <taxon>Bacteria</taxon>
        <taxon>Pseudomonadati</taxon>
        <taxon>Pseudomonadota</taxon>
        <taxon>Alphaproteobacteria</taxon>
        <taxon>Hyphomicrobiales</taxon>
        <taxon>Aurantimonadaceae</taxon>
        <taxon>Aureimonas</taxon>
    </lineage>
</organism>
<evidence type="ECO:0000256" key="1">
    <source>
        <dbReference type="SAM" id="MobiDB-lite"/>
    </source>
</evidence>
<sequence length="114" mass="12645">MGDAGRDDLPTARPARHEMRLDEPGGDPQIGLGEEVVDPHGCSARCRDADIDMVLIPSRIMVLDPHMLQHPGVADEFFEFLAQIGPVQPGGDEHRDLVARDARRHQRLDHRAQA</sequence>
<evidence type="ECO:0000313" key="2">
    <source>
        <dbReference type="EMBL" id="KTQ97007.1"/>
    </source>
</evidence>
<evidence type="ECO:0000313" key="3">
    <source>
        <dbReference type="Proteomes" id="UP000078272"/>
    </source>
</evidence>
<feature type="region of interest" description="Disordered" evidence="1">
    <location>
        <begin position="1"/>
        <end position="29"/>
    </location>
</feature>
<proteinExistence type="predicted"/>
<protein>
    <submittedName>
        <fullName evidence="2">Uncharacterized protein</fullName>
    </submittedName>
</protein>
<gene>
    <name evidence="2" type="ORF">NS226_05700</name>
</gene>